<dbReference type="Gene3D" id="3.10.20.30">
    <property type="match status" value="1"/>
</dbReference>
<feature type="domain" description="2Fe-2S ferredoxin-type" evidence="7">
    <location>
        <begin position="2"/>
        <end position="96"/>
    </location>
</feature>
<reference evidence="8 9" key="1">
    <citation type="submission" date="2023-08" db="EMBL/GenBank/DDBJ databases">
        <authorList>
            <person name="Park J.-S."/>
        </authorList>
    </citation>
    <scope>NUCLEOTIDE SEQUENCE [LARGE SCALE GENOMIC DNA]</scope>
    <source>
        <strain evidence="8 9">2205SS18-9</strain>
    </source>
</reference>
<comment type="cofactor">
    <cofactor evidence="6">
        <name>[2Fe-2S] cluster</name>
        <dbReference type="ChEBI" id="CHEBI:190135"/>
    </cofactor>
</comment>
<dbReference type="InterPro" id="IPR036010">
    <property type="entry name" value="2Fe-2S_ferredoxin-like_sf"/>
</dbReference>
<evidence type="ECO:0000256" key="3">
    <source>
        <dbReference type="ARBA" id="ARBA00022723"/>
    </source>
</evidence>
<accession>A0ABT9IWP5</accession>
<evidence type="ECO:0000256" key="5">
    <source>
        <dbReference type="ARBA" id="ARBA00023014"/>
    </source>
</evidence>
<protein>
    <submittedName>
        <fullName evidence="8">2Fe-2S iron-sulfur cluster-binding protein</fullName>
    </submittedName>
</protein>
<dbReference type="Pfam" id="PF00111">
    <property type="entry name" value="Fer2"/>
    <property type="match status" value="1"/>
</dbReference>
<dbReference type="PANTHER" id="PTHR23426:SF65">
    <property type="entry name" value="FERREDOXIN-2, MITOCHONDRIAL"/>
    <property type="match status" value="1"/>
</dbReference>
<dbReference type="SUPFAM" id="SSF54292">
    <property type="entry name" value="2Fe-2S ferredoxin-like"/>
    <property type="match status" value="1"/>
</dbReference>
<evidence type="ECO:0000256" key="6">
    <source>
        <dbReference type="ARBA" id="ARBA00034078"/>
    </source>
</evidence>
<evidence type="ECO:0000313" key="9">
    <source>
        <dbReference type="Proteomes" id="UP001231941"/>
    </source>
</evidence>
<evidence type="ECO:0000313" key="8">
    <source>
        <dbReference type="EMBL" id="MDP5273789.1"/>
    </source>
</evidence>
<evidence type="ECO:0000256" key="2">
    <source>
        <dbReference type="ARBA" id="ARBA00022714"/>
    </source>
</evidence>
<proteinExistence type="inferred from homology"/>
<dbReference type="InterPro" id="IPR001055">
    <property type="entry name" value="Adrenodoxin-like"/>
</dbReference>
<evidence type="ECO:0000256" key="4">
    <source>
        <dbReference type="ARBA" id="ARBA00023004"/>
    </source>
</evidence>
<comment type="caution">
    <text evidence="8">The sequence shown here is derived from an EMBL/GenBank/DDBJ whole genome shotgun (WGS) entry which is preliminary data.</text>
</comment>
<dbReference type="RefSeq" id="WP_305991091.1">
    <property type="nucleotide sequence ID" value="NZ_JAVAMP010000002.1"/>
</dbReference>
<evidence type="ECO:0000256" key="1">
    <source>
        <dbReference type="ARBA" id="ARBA00010914"/>
    </source>
</evidence>
<gene>
    <name evidence="8" type="ORF">Q5Y73_06715</name>
</gene>
<name>A0ABT9IWP5_9BACL</name>
<sequence length="113" mass="12411">MSEITFLPHNKKIKVKPGVTLLEASRRARIAISARCGGNAACLLCKVKVDNPSALVPLTENEKTKLSHDQISDNIRLACQTRILNKKVTVSIPESPLSKVVQAHLRNEMDQGI</sequence>
<dbReference type="Proteomes" id="UP001231941">
    <property type="component" value="Unassembled WGS sequence"/>
</dbReference>
<dbReference type="PANTHER" id="PTHR23426">
    <property type="entry name" value="FERREDOXIN/ADRENODOXIN"/>
    <property type="match status" value="1"/>
</dbReference>
<organism evidence="8 9">
    <name type="scientific">Chengkuizengella axinellae</name>
    <dbReference type="NCBI Taxonomy" id="3064388"/>
    <lineage>
        <taxon>Bacteria</taxon>
        <taxon>Bacillati</taxon>
        <taxon>Bacillota</taxon>
        <taxon>Bacilli</taxon>
        <taxon>Bacillales</taxon>
        <taxon>Paenibacillaceae</taxon>
        <taxon>Chengkuizengella</taxon>
    </lineage>
</organism>
<evidence type="ECO:0000259" key="7">
    <source>
        <dbReference type="PROSITE" id="PS51085"/>
    </source>
</evidence>
<comment type="similarity">
    <text evidence="1">Belongs to the adrenodoxin/putidaredoxin family.</text>
</comment>
<keyword evidence="9" id="KW-1185">Reference proteome</keyword>
<dbReference type="PROSITE" id="PS51085">
    <property type="entry name" value="2FE2S_FER_2"/>
    <property type="match status" value="1"/>
</dbReference>
<dbReference type="EMBL" id="JAVAMP010000002">
    <property type="protein sequence ID" value="MDP5273789.1"/>
    <property type="molecule type" value="Genomic_DNA"/>
</dbReference>
<keyword evidence="5" id="KW-0411">Iron-sulfur</keyword>
<keyword evidence="2" id="KW-0001">2Fe-2S</keyword>
<dbReference type="InterPro" id="IPR001041">
    <property type="entry name" value="2Fe-2S_ferredoxin-type"/>
</dbReference>
<keyword evidence="3" id="KW-0479">Metal-binding</keyword>
<dbReference type="CDD" id="cd00207">
    <property type="entry name" value="fer2"/>
    <property type="match status" value="1"/>
</dbReference>
<dbReference type="InterPro" id="IPR012675">
    <property type="entry name" value="Beta-grasp_dom_sf"/>
</dbReference>
<keyword evidence="4" id="KW-0408">Iron</keyword>